<dbReference type="HAMAP" id="MF_00966">
    <property type="entry name" value="G6PD"/>
    <property type="match status" value="1"/>
</dbReference>
<evidence type="ECO:0000313" key="9">
    <source>
        <dbReference type="EMBL" id="VAW00086.1"/>
    </source>
</evidence>
<dbReference type="PANTHER" id="PTHR23429:SF0">
    <property type="entry name" value="GLUCOSE-6-PHOSPHATE 1-DEHYDROGENASE"/>
    <property type="match status" value="1"/>
</dbReference>
<dbReference type="AlphaFoldDB" id="A0A3B0SZ88"/>
<dbReference type="GO" id="GO:0006006">
    <property type="term" value="P:glucose metabolic process"/>
    <property type="evidence" value="ECO:0007669"/>
    <property type="project" value="UniProtKB-KW"/>
</dbReference>
<keyword evidence="4" id="KW-0521">NADP</keyword>
<reference evidence="9" key="1">
    <citation type="submission" date="2018-06" db="EMBL/GenBank/DDBJ databases">
        <authorList>
            <person name="Zhirakovskaya E."/>
        </authorList>
    </citation>
    <scope>NUCLEOTIDE SEQUENCE</scope>
</reference>
<evidence type="ECO:0000256" key="5">
    <source>
        <dbReference type="ARBA" id="ARBA00023002"/>
    </source>
</evidence>
<sequence length="504" mass="56650">MVLLFTPEAMVKSKLRNMQTNSKKAFLLFGATGDLAQRMLFPSLFFLEADQFLPEDIVIHGTSRAVLSDAEFRQTTRQNLVRFVGKHFDDAVWQRLANRIQYHPGDSTKTEVFTKLSQAVENADELMIYLSTSPSLYGDIVRNLSAVGLHQKNARIIVEKPIGQDLQTSQQINDVLAASFAEKDIFRIDHYLGKETVQNLLALRFGNILFEPLWNKASIESVQISISETGGVGDRWQYYDSFGAMRDMAQNHLIQLLCLVAMEPPISADPDAIRDEKVKVLRSLQPITADNVKTNSVRGQYAKGSMDGKAVAGYSEEKDSSESQTETFVALRAHIDNWRWAGVPFYLRTGKRMPKRETHIVVQFRDVPHSIFPGNDLIANKLVIELQPNEEISLSLMNKTPALLEGGGMQLSSLPLNLSLSENFKQHTPRRRIAYERLLLAAINNNPTLFVRRDEVEASWKWVDGIIDGWKETGISPAKYAAGTMGPTSIHELTGKNGHSWFEG</sequence>
<keyword evidence="6" id="KW-0119">Carbohydrate metabolism</keyword>
<evidence type="ECO:0000256" key="6">
    <source>
        <dbReference type="ARBA" id="ARBA00023277"/>
    </source>
</evidence>
<dbReference type="GO" id="GO:0004345">
    <property type="term" value="F:glucose-6-phosphate dehydrogenase activity"/>
    <property type="evidence" value="ECO:0007669"/>
    <property type="project" value="UniProtKB-EC"/>
</dbReference>
<protein>
    <submittedName>
        <fullName evidence="9">Glucose-6-phosphate 1-dehydrogenase</fullName>
        <ecNumber evidence="9">1.1.1.49</ecNumber>
    </submittedName>
</protein>
<evidence type="ECO:0000256" key="2">
    <source>
        <dbReference type="ARBA" id="ARBA00009975"/>
    </source>
</evidence>
<evidence type="ECO:0000259" key="7">
    <source>
        <dbReference type="Pfam" id="PF00479"/>
    </source>
</evidence>
<proteinExistence type="inferred from homology"/>
<dbReference type="GO" id="GO:0005829">
    <property type="term" value="C:cytosol"/>
    <property type="evidence" value="ECO:0007669"/>
    <property type="project" value="TreeGrafter"/>
</dbReference>
<dbReference type="EC" id="1.1.1.49" evidence="9"/>
<dbReference type="PANTHER" id="PTHR23429">
    <property type="entry name" value="GLUCOSE-6-PHOSPHATE 1-DEHYDROGENASE G6PD"/>
    <property type="match status" value="1"/>
</dbReference>
<comment type="similarity">
    <text evidence="2">Belongs to the glucose-6-phosphate dehydrogenase family.</text>
</comment>
<accession>A0A3B0SZ88</accession>
<name>A0A3B0SZ88_9ZZZZ</name>
<dbReference type="Pfam" id="PF02781">
    <property type="entry name" value="G6PD_C"/>
    <property type="match status" value="1"/>
</dbReference>
<dbReference type="PROSITE" id="PS00069">
    <property type="entry name" value="G6P_DEHYDROGENASE"/>
    <property type="match status" value="1"/>
</dbReference>
<feature type="domain" description="Glucose-6-phosphate dehydrogenase C-terminal" evidence="8">
    <location>
        <begin position="201"/>
        <end position="501"/>
    </location>
</feature>
<dbReference type="Pfam" id="PF00479">
    <property type="entry name" value="G6PD_N"/>
    <property type="match status" value="1"/>
</dbReference>
<organism evidence="9">
    <name type="scientific">hydrothermal vent metagenome</name>
    <dbReference type="NCBI Taxonomy" id="652676"/>
    <lineage>
        <taxon>unclassified sequences</taxon>
        <taxon>metagenomes</taxon>
        <taxon>ecological metagenomes</taxon>
    </lineage>
</organism>
<keyword evidence="5 9" id="KW-0560">Oxidoreductase</keyword>
<dbReference type="EMBL" id="UOEE01000286">
    <property type="protein sequence ID" value="VAW00086.1"/>
    <property type="molecule type" value="Genomic_DNA"/>
</dbReference>
<dbReference type="SUPFAM" id="SSF51735">
    <property type="entry name" value="NAD(P)-binding Rossmann-fold domains"/>
    <property type="match status" value="1"/>
</dbReference>
<comment type="pathway">
    <text evidence="1">Carbohydrate degradation; pentose phosphate pathway; D-ribulose 5-phosphate from D-glucose 6-phosphate (oxidative stage): step 1/3.</text>
</comment>
<dbReference type="PRINTS" id="PR00079">
    <property type="entry name" value="G6PDHDRGNASE"/>
</dbReference>
<evidence type="ECO:0000256" key="3">
    <source>
        <dbReference type="ARBA" id="ARBA00022526"/>
    </source>
</evidence>
<keyword evidence="3" id="KW-0313">Glucose metabolism</keyword>
<dbReference type="PIRSF" id="PIRSF000110">
    <property type="entry name" value="G6PD"/>
    <property type="match status" value="1"/>
</dbReference>
<dbReference type="InterPro" id="IPR022674">
    <property type="entry name" value="G6P_DH_NAD-bd"/>
</dbReference>
<dbReference type="NCBIfam" id="TIGR00871">
    <property type="entry name" value="zwf"/>
    <property type="match status" value="1"/>
</dbReference>
<dbReference type="InterPro" id="IPR022675">
    <property type="entry name" value="G6P_DH_C"/>
</dbReference>
<dbReference type="UniPathway" id="UPA00115"/>
<dbReference type="InterPro" id="IPR019796">
    <property type="entry name" value="G6P_DH_AS"/>
</dbReference>
<dbReference type="InterPro" id="IPR036291">
    <property type="entry name" value="NAD(P)-bd_dom_sf"/>
</dbReference>
<dbReference type="GO" id="GO:0050661">
    <property type="term" value="F:NADP binding"/>
    <property type="evidence" value="ECO:0007669"/>
    <property type="project" value="InterPro"/>
</dbReference>
<dbReference type="Gene3D" id="3.40.50.720">
    <property type="entry name" value="NAD(P)-binding Rossmann-like Domain"/>
    <property type="match status" value="1"/>
</dbReference>
<dbReference type="InterPro" id="IPR001282">
    <property type="entry name" value="G6P_DH"/>
</dbReference>
<dbReference type="SUPFAM" id="SSF55347">
    <property type="entry name" value="Glyceraldehyde-3-phosphate dehydrogenase-like, C-terminal domain"/>
    <property type="match status" value="1"/>
</dbReference>
<evidence type="ECO:0000259" key="8">
    <source>
        <dbReference type="Pfam" id="PF02781"/>
    </source>
</evidence>
<evidence type="ECO:0000256" key="1">
    <source>
        <dbReference type="ARBA" id="ARBA00004937"/>
    </source>
</evidence>
<evidence type="ECO:0000256" key="4">
    <source>
        <dbReference type="ARBA" id="ARBA00022857"/>
    </source>
</evidence>
<gene>
    <name evidence="9" type="ORF">MNBD_ALPHA06-506</name>
</gene>
<dbReference type="Gene3D" id="3.30.360.10">
    <property type="entry name" value="Dihydrodipicolinate Reductase, domain 2"/>
    <property type="match status" value="1"/>
</dbReference>
<feature type="domain" description="Glucose-6-phosphate dehydrogenase NAD-binding" evidence="7">
    <location>
        <begin position="28"/>
        <end position="199"/>
    </location>
</feature>
<dbReference type="GO" id="GO:0009051">
    <property type="term" value="P:pentose-phosphate shunt, oxidative branch"/>
    <property type="evidence" value="ECO:0007669"/>
    <property type="project" value="TreeGrafter"/>
</dbReference>